<feature type="transmembrane region" description="Helical" evidence="8">
    <location>
        <begin position="548"/>
        <end position="567"/>
    </location>
</feature>
<organism evidence="10 11">
    <name type="scientific">Mycolicibacterium hodleri</name>
    <dbReference type="NCBI Taxonomy" id="49897"/>
    <lineage>
        <taxon>Bacteria</taxon>
        <taxon>Bacillati</taxon>
        <taxon>Actinomycetota</taxon>
        <taxon>Actinomycetes</taxon>
        <taxon>Mycobacteriales</taxon>
        <taxon>Mycobacteriaceae</taxon>
        <taxon>Mycolicibacterium</taxon>
    </lineage>
</organism>
<feature type="transmembrane region" description="Helical" evidence="8">
    <location>
        <begin position="342"/>
        <end position="370"/>
    </location>
</feature>
<keyword evidence="4 8" id="KW-1003">Cell membrane</keyword>
<feature type="transmembrane region" description="Helical" evidence="8">
    <location>
        <begin position="12"/>
        <end position="34"/>
    </location>
</feature>
<evidence type="ECO:0000313" key="11">
    <source>
        <dbReference type="Proteomes" id="UP000320095"/>
    </source>
</evidence>
<keyword evidence="6 8" id="KW-1133">Transmembrane helix</keyword>
<keyword evidence="7 8" id="KW-0472">Membrane</keyword>
<dbReference type="PANTHER" id="PTHR30003">
    <property type="entry name" value="L-LACTATE PERMEASE"/>
    <property type="match status" value="1"/>
</dbReference>
<feature type="transmembrane region" description="Helical" evidence="8">
    <location>
        <begin position="390"/>
        <end position="411"/>
    </location>
</feature>
<dbReference type="GO" id="GO:0015129">
    <property type="term" value="F:lactate transmembrane transporter activity"/>
    <property type="evidence" value="ECO:0007669"/>
    <property type="project" value="UniProtKB-UniRule"/>
</dbReference>
<dbReference type="GO" id="GO:0015295">
    <property type="term" value="F:solute:proton symporter activity"/>
    <property type="evidence" value="ECO:0007669"/>
    <property type="project" value="TreeGrafter"/>
</dbReference>
<evidence type="ECO:0000256" key="9">
    <source>
        <dbReference type="SAM" id="MobiDB-lite"/>
    </source>
</evidence>
<dbReference type="RefSeq" id="WP_140689780.1">
    <property type="nucleotide sequence ID" value="NZ_RCZG01000003.1"/>
</dbReference>
<feature type="transmembrane region" description="Helical" evidence="8">
    <location>
        <begin position="40"/>
        <end position="59"/>
    </location>
</feature>
<reference evidence="10 11" key="1">
    <citation type="journal article" date="2019" name="Environ. Microbiol.">
        <title>Species interactions and distinct microbial communities in high Arctic permafrost affected cryosols are associated with the CH4 and CO2 gas fluxes.</title>
        <authorList>
            <person name="Altshuler I."/>
            <person name="Hamel J."/>
            <person name="Turney S."/>
            <person name="Magnuson E."/>
            <person name="Levesque R."/>
            <person name="Greer C."/>
            <person name="Whyte L.G."/>
        </authorList>
    </citation>
    <scope>NUCLEOTIDE SEQUENCE [LARGE SCALE GENOMIC DNA]</scope>
    <source>
        <strain evidence="10 11">S5.20</strain>
    </source>
</reference>
<evidence type="ECO:0000256" key="7">
    <source>
        <dbReference type="ARBA" id="ARBA00023136"/>
    </source>
</evidence>
<proteinExistence type="inferred from homology"/>
<gene>
    <name evidence="10" type="ORF">EAH80_09350</name>
</gene>
<evidence type="ECO:0000256" key="8">
    <source>
        <dbReference type="RuleBase" id="RU365092"/>
    </source>
</evidence>
<feature type="transmembrane region" description="Helical" evidence="8">
    <location>
        <begin position="155"/>
        <end position="177"/>
    </location>
</feature>
<name>A0A502EDB6_9MYCO</name>
<dbReference type="Pfam" id="PF02652">
    <property type="entry name" value="Lactate_perm"/>
    <property type="match status" value="1"/>
</dbReference>
<feature type="transmembrane region" description="Helical" evidence="8">
    <location>
        <begin position="71"/>
        <end position="90"/>
    </location>
</feature>
<feature type="transmembrane region" description="Helical" evidence="8">
    <location>
        <begin position="431"/>
        <end position="449"/>
    </location>
</feature>
<keyword evidence="3 8" id="KW-0813">Transport</keyword>
<evidence type="ECO:0000313" key="10">
    <source>
        <dbReference type="EMBL" id="TPG34999.1"/>
    </source>
</evidence>
<dbReference type="NCBIfam" id="TIGR00795">
    <property type="entry name" value="lctP"/>
    <property type="match status" value="1"/>
</dbReference>
<dbReference type="EMBL" id="RCZG01000003">
    <property type="protein sequence ID" value="TPG34999.1"/>
    <property type="molecule type" value="Genomic_DNA"/>
</dbReference>
<feature type="transmembrane region" description="Helical" evidence="8">
    <location>
        <begin position="455"/>
        <end position="478"/>
    </location>
</feature>
<sequence length="576" mass="59618">MYEQIFDPVGNSLGLSTLFAVLPLLTIFVLLGVVRMKAQWAGLIALAVALVVAVAVYGMPVGQALSSAGEGAAFGIFPIMWIVVTAIWIYNMTVTTGHFDVLRRSFGTVSSDQRIQAIIIAFCFGGLMEALAGFGTPVAISAVMLIALGFSPMKAATVALVANTAPVAFGAIAVPITTLAKITGLPVHELASTVGRQTPILALFVPLVLVLLVDGRRGIRQCWLPAVIAGMVFAVLQFVSSNYLSVELTDIIASLGAAGALVILVRFWQPAEELAVERLSEGDMKDRITTASASAHAVETGRSDGNRTSVTTGSAGATGDAGADDEPPQDSRSTVLKAYSPYLIIIAVFSIAQISAVKTLLGAGTVKFAWPGLDIVTPDGKPPSSVTFAFGWLSAAGTLLLISGLITMAVLGLKPGAAVRAFGATLNQLKWAILTVAAVLALAYVMNFSGQTITIGQWIAGTGSFFAFLSPVLGWLGVAVTGSDTSSNALFGTLQVAAAQKAGLSEVLLAAANSSGGVLGKMISPQNLAIAAAATAMPGKEGDLFRKVIGWSLAFLLVMCVLVYLQSTPVLSWMLP</sequence>
<feature type="region of interest" description="Disordered" evidence="9">
    <location>
        <begin position="292"/>
        <end position="331"/>
    </location>
</feature>
<protein>
    <recommendedName>
        <fullName evidence="8">L-lactate permease</fullName>
    </recommendedName>
</protein>
<evidence type="ECO:0000256" key="2">
    <source>
        <dbReference type="ARBA" id="ARBA00010100"/>
    </source>
</evidence>
<keyword evidence="5 8" id="KW-0812">Transmembrane</keyword>
<evidence type="ECO:0000256" key="5">
    <source>
        <dbReference type="ARBA" id="ARBA00022692"/>
    </source>
</evidence>
<feature type="compositionally biased region" description="Low complexity" evidence="9">
    <location>
        <begin position="308"/>
        <end position="321"/>
    </location>
</feature>
<accession>A0A502EDB6</accession>
<evidence type="ECO:0000256" key="1">
    <source>
        <dbReference type="ARBA" id="ARBA00004651"/>
    </source>
</evidence>
<keyword evidence="11" id="KW-1185">Reference proteome</keyword>
<feature type="transmembrane region" description="Helical" evidence="8">
    <location>
        <begin position="197"/>
        <end position="215"/>
    </location>
</feature>
<feature type="transmembrane region" description="Helical" evidence="8">
    <location>
        <begin position="115"/>
        <end position="148"/>
    </location>
</feature>
<dbReference type="OrthoDB" id="9761056at2"/>
<comment type="similarity">
    <text evidence="2 8">Belongs to the lactate permease family.</text>
</comment>
<dbReference type="AlphaFoldDB" id="A0A502EDB6"/>
<dbReference type="PANTHER" id="PTHR30003:SF0">
    <property type="entry name" value="GLYCOLATE PERMEASE GLCA-RELATED"/>
    <property type="match status" value="1"/>
</dbReference>
<feature type="transmembrane region" description="Helical" evidence="8">
    <location>
        <begin position="251"/>
        <end position="268"/>
    </location>
</feature>
<comment type="function">
    <text evidence="8">Uptake of L-lactate across the membrane. Can also transport D-lactate and glycolate.</text>
</comment>
<evidence type="ECO:0000256" key="4">
    <source>
        <dbReference type="ARBA" id="ARBA00022475"/>
    </source>
</evidence>
<dbReference type="GO" id="GO:0005886">
    <property type="term" value="C:plasma membrane"/>
    <property type="evidence" value="ECO:0007669"/>
    <property type="project" value="UniProtKB-SubCell"/>
</dbReference>
<evidence type="ECO:0000256" key="3">
    <source>
        <dbReference type="ARBA" id="ARBA00022448"/>
    </source>
</evidence>
<dbReference type="Proteomes" id="UP000320095">
    <property type="component" value="Unassembled WGS sequence"/>
</dbReference>
<comment type="subcellular location">
    <subcellularLocation>
        <location evidence="1 8">Cell membrane</location>
        <topology evidence="1 8">Multi-pass membrane protein</topology>
    </subcellularLocation>
</comment>
<feature type="transmembrane region" description="Helical" evidence="8">
    <location>
        <begin position="222"/>
        <end position="239"/>
    </location>
</feature>
<dbReference type="InterPro" id="IPR003804">
    <property type="entry name" value="Lactate_perm"/>
</dbReference>
<evidence type="ECO:0000256" key="6">
    <source>
        <dbReference type="ARBA" id="ARBA00022989"/>
    </source>
</evidence>
<comment type="caution">
    <text evidence="10">The sequence shown here is derived from an EMBL/GenBank/DDBJ whole genome shotgun (WGS) entry which is preliminary data.</text>
</comment>